<dbReference type="EMBL" id="JACHJV010000001">
    <property type="protein sequence ID" value="MBB4921459.1"/>
    <property type="molecule type" value="Genomic_DNA"/>
</dbReference>
<keyword evidence="3" id="KW-1185">Reference proteome</keyword>
<reference evidence="2 3" key="1">
    <citation type="submission" date="2020-08" db="EMBL/GenBank/DDBJ databases">
        <title>Sequencing the genomes of 1000 actinobacteria strains.</title>
        <authorList>
            <person name="Klenk H.-P."/>
        </authorList>
    </citation>
    <scope>NUCLEOTIDE SEQUENCE [LARGE SCALE GENOMIC DNA]</scope>
    <source>
        <strain evidence="2 3">DSM 41654</strain>
    </source>
</reference>
<dbReference type="InterPro" id="IPR010982">
    <property type="entry name" value="Lambda_DNA-bd_dom_sf"/>
</dbReference>
<feature type="domain" description="HTH cro/C1-type" evidence="1">
    <location>
        <begin position="18"/>
        <end position="72"/>
    </location>
</feature>
<dbReference type="PROSITE" id="PS50943">
    <property type="entry name" value="HTH_CROC1"/>
    <property type="match status" value="1"/>
</dbReference>
<comment type="caution">
    <text evidence="2">The sequence shown here is derived from an EMBL/GenBank/DDBJ whole genome shotgun (WGS) entry which is preliminary data.</text>
</comment>
<dbReference type="RefSeq" id="WP_184933792.1">
    <property type="nucleotide sequence ID" value="NZ_JACHJV010000001.1"/>
</dbReference>
<sequence length="287" mass="31973">MAYKGEATIRKRILGGRLRRIREERNISIEDVAAQLGVGHSTVRRQESGHTAVSVADAGAYCRIYQVTDERLHDELLDMAKHSRGTARGWWAPFGSKIGPTARDVADAEDLATEIRTFQPLVIPGLLQTRDYTAAILKVAGSVYEEEDYPFEEFLAFRERRKALLNAPKAPRLWVIFGEAAVLTPVGGAQVMRDQIQHLLNLGERRNINLQMLPFAAGEHVGLTGAFVLMSFADNSAPALTYFESTNAFNDDPEDVKLNAERFDQLRLQCQPAAETRGYLLNVLSNC</sequence>
<dbReference type="SUPFAM" id="SSF47413">
    <property type="entry name" value="lambda repressor-like DNA-binding domains"/>
    <property type="match status" value="1"/>
</dbReference>
<gene>
    <name evidence="2" type="ORF">FHR34_000452</name>
</gene>
<dbReference type="AlphaFoldDB" id="A0A7W7QXD6"/>
<dbReference type="InterPro" id="IPR001387">
    <property type="entry name" value="Cro/C1-type_HTH"/>
</dbReference>
<dbReference type="Pfam" id="PF19054">
    <property type="entry name" value="DUF5753"/>
    <property type="match status" value="1"/>
</dbReference>
<dbReference type="Gene3D" id="1.10.260.40">
    <property type="entry name" value="lambda repressor-like DNA-binding domains"/>
    <property type="match status" value="1"/>
</dbReference>
<protein>
    <submittedName>
        <fullName evidence="2">Transcriptional regulator with XRE-family HTH domain</fullName>
    </submittedName>
</protein>
<evidence type="ECO:0000259" key="1">
    <source>
        <dbReference type="PROSITE" id="PS50943"/>
    </source>
</evidence>
<proteinExistence type="predicted"/>
<accession>A0A7W7QXD6</accession>
<dbReference type="GO" id="GO:0003677">
    <property type="term" value="F:DNA binding"/>
    <property type="evidence" value="ECO:0007669"/>
    <property type="project" value="InterPro"/>
</dbReference>
<evidence type="ECO:0000313" key="3">
    <source>
        <dbReference type="Proteomes" id="UP000540506"/>
    </source>
</evidence>
<evidence type="ECO:0000313" key="2">
    <source>
        <dbReference type="EMBL" id="MBB4921459.1"/>
    </source>
</evidence>
<organism evidence="2 3">
    <name type="scientific">Kitasatospora kifunensis</name>
    <name type="common">Streptomyces kifunensis</name>
    <dbReference type="NCBI Taxonomy" id="58351"/>
    <lineage>
        <taxon>Bacteria</taxon>
        <taxon>Bacillati</taxon>
        <taxon>Actinomycetota</taxon>
        <taxon>Actinomycetes</taxon>
        <taxon>Kitasatosporales</taxon>
        <taxon>Streptomycetaceae</taxon>
        <taxon>Kitasatospora</taxon>
    </lineage>
</organism>
<dbReference type="SMART" id="SM00530">
    <property type="entry name" value="HTH_XRE"/>
    <property type="match status" value="1"/>
</dbReference>
<dbReference type="Proteomes" id="UP000540506">
    <property type="component" value="Unassembled WGS sequence"/>
</dbReference>
<dbReference type="InterPro" id="IPR043917">
    <property type="entry name" value="DUF5753"/>
</dbReference>
<dbReference type="Pfam" id="PF13560">
    <property type="entry name" value="HTH_31"/>
    <property type="match status" value="1"/>
</dbReference>
<name>A0A7W7QXD6_KITKI</name>
<dbReference type="CDD" id="cd00093">
    <property type="entry name" value="HTH_XRE"/>
    <property type="match status" value="1"/>
</dbReference>